<dbReference type="KEGG" id="mkc:kam1_620"/>
<evidence type="ECO:0000313" key="2">
    <source>
        <dbReference type="EMBL" id="QDQ41868.1"/>
    </source>
</evidence>
<dbReference type="SUPFAM" id="SSF53448">
    <property type="entry name" value="Nucleotide-diphospho-sugar transferases"/>
    <property type="match status" value="1"/>
</dbReference>
<protein>
    <submittedName>
        <fullName evidence="2">Glucose-1-phosphate cytidylyltransferase</fullName>
    </submittedName>
</protein>
<proteinExistence type="predicted"/>
<evidence type="ECO:0000259" key="1">
    <source>
        <dbReference type="Pfam" id="PF00483"/>
    </source>
</evidence>
<dbReference type="PANTHER" id="PTHR47183:SF1">
    <property type="entry name" value="GLUCOSE-1-PHOSPHATE CYTIDYLYLTRANSFERASE"/>
    <property type="match status" value="1"/>
</dbReference>
<accession>A0A516TKU3</accession>
<dbReference type="Pfam" id="PF00483">
    <property type="entry name" value="NTP_transferase"/>
    <property type="match status" value="1"/>
</dbReference>
<dbReference type="InterPro" id="IPR005835">
    <property type="entry name" value="NTP_transferase_dom"/>
</dbReference>
<dbReference type="InterPro" id="IPR013446">
    <property type="entry name" value="G1P_cyt_trans-like"/>
</dbReference>
<gene>
    <name evidence="2" type="ORF">kam1_620</name>
</gene>
<feature type="domain" description="Nucleotidyl transferase" evidence="1">
    <location>
        <begin position="10"/>
        <end position="155"/>
    </location>
</feature>
<keyword evidence="2" id="KW-0548">Nucleotidyltransferase</keyword>
<dbReference type="Proteomes" id="UP000315925">
    <property type="component" value="Chromosome"/>
</dbReference>
<dbReference type="GO" id="GO:0047343">
    <property type="term" value="F:glucose-1-phosphate cytidylyltransferase activity"/>
    <property type="evidence" value="ECO:0007669"/>
    <property type="project" value="InterPro"/>
</dbReference>
<dbReference type="Gene3D" id="3.90.550.10">
    <property type="entry name" value="Spore Coat Polysaccharide Biosynthesis Protein SpsA, Chain A"/>
    <property type="match status" value="1"/>
</dbReference>
<name>A0A516TKU3_9BACT</name>
<organism evidence="2 3">
    <name type="scientific">Methylacidiphilum kamchatkense Kam1</name>
    <dbReference type="NCBI Taxonomy" id="1202785"/>
    <lineage>
        <taxon>Bacteria</taxon>
        <taxon>Pseudomonadati</taxon>
        <taxon>Verrucomicrobiota</taxon>
        <taxon>Methylacidiphilae</taxon>
        <taxon>Methylacidiphilales</taxon>
        <taxon>Methylacidiphilaceae</taxon>
        <taxon>Methylacidiphilum (ex Ratnadevi et al. 2023)</taxon>
    </lineage>
</organism>
<dbReference type="InterPro" id="IPR029044">
    <property type="entry name" value="Nucleotide-diphossugar_trans"/>
</dbReference>
<evidence type="ECO:0000313" key="3">
    <source>
        <dbReference type="Proteomes" id="UP000315925"/>
    </source>
</evidence>
<dbReference type="EMBL" id="CP037899">
    <property type="protein sequence ID" value="QDQ41868.1"/>
    <property type="molecule type" value="Genomic_DNA"/>
</dbReference>
<reference evidence="3" key="1">
    <citation type="submission" date="2019-03" db="EMBL/GenBank/DDBJ databases">
        <title>Complete genome of Methylacidiphilum kamchatkense Kam1.</title>
        <authorList>
            <person name="Kruse T."/>
            <person name="Murarilal Ratnadevi C."/>
            <person name="Erikstad H.-A."/>
            <person name="Birkeland N.-K."/>
        </authorList>
    </citation>
    <scope>NUCLEOTIDE SEQUENCE [LARGE SCALE GENOMIC DNA]</scope>
    <source>
        <strain evidence="3">kam1</strain>
    </source>
</reference>
<dbReference type="AlphaFoldDB" id="A0A516TKU3"/>
<dbReference type="STRING" id="1202785.A946_04730"/>
<keyword evidence="2" id="KW-0808">Transferase</keyword>
<sequence length="222" mass="25946">MNLSQIPIFVLCGGMGTRLREETEFKPKPMVTIGKHPILWHILQSYSKFGFRRFILCLGYKSEMIKSYFHNFFSFNNDCTINLKNNKTVIHESIEQIDWEVTMAYTGEKSMTGSRIAQAAKKYVGESEHFGVTYGDGLTDVNLADEFYFHLNHKKLVPFLESILRPGLENWKWRVIRLFVFEKNLISKMIGLMEVISFSEENFFLIYPRMKTVSLSELPFLI</sequence>
<dbReference type="PANTHER" id="PTHR47183">
    <property type="entry name" value="GLUCOSE-1-PHOSPHATE CYTIDYLYLTRANSFERASE-RELATED"/>
    <property type="match status" value="1"/>
</dbReference>